<dbReference type="EMBL" id="CM056786">
    <property type="protein sequence ID" value="KAJ8729509.1"/>
    <property type="molecule type" value="Genomic_DNA"/>
</dbReference>
<sequence>MCMFVSAPRVLGLSKIMWLLIVISAIVCASANIFTEAKVFHKCCPKGQSLIKVSDGEDFEASYQCLDRETARSGYDISITPLFVGDNVPVEHGIPVDCDELQMVQLTSSELDHRLQTLDICYDRLVLEVVNGTLKPNIPEVVGLSCVKNETLKTPRDKLIVHHYRKCCPSGQSYDSNFHLCRNTDENNSEEWLLKRLKMNDNDIYEVDNGLNCKADEYGMELRENFFTFEVDGSNLKSLSKKGDGGGDAPPGDWCVDREFSGAELVARVCSRDCSEYGAYCVRKCCPIGYHYKPRRCGSFVSRCVPNEDDVLFNISDYLEPLQRKYEDITDVLGIRTDLHCNEGRVVLNRSVERDRHQLTYDGKLISPISVGVDYCLEAFDSRHCPDGNIFVTAINCFIKAPEVKNFQMSFILICISSVCLALTLVVYMSLPELRNLHGRTLICHVSMMLLAFCCLARVQFGLVVDETVCTLLGYGIYFGFVAAFAWLNVMCFDIWWTFGSVRTVQPMRKADSELRRFLWYSLYAWSTAIMLTLTMFLLDRYPVAEVLDANMGQGICWFGQLQNTGSDWPHYIYFVIPMGLVTCTNFVLWVLTARHCARVKSEVHRLQAGSIGDRAKRRFRVDRAKYVLTGKLWVVMGAGWISELLSTLVSQPGWLWTIIDLINELQGVFIFLILVMKPKLYYLIRKRLGLEKPDAQKNGTSSSSSGRTSSTILSRAISTDERHNARLSLQNNVKQS</sequence>
<reference evidence="1" key="1">
    <citation type="submission" date="2023-03" db="EMBL/GenBank/DDBJ databases">
        <title>Chromosome-level genomes of two armyworms, Mythimna separata and Mythimna loreyi, provide insights into the biosynthesis and reception of sex pheromones.</title>
        <authorList>
            <person name="Zhao H."/>
        </authorList>
    </citation>
    <scope>NUCLEOTIDE SEQUENCE</scope>
    <source>
        <strain evidence="1">BeijingLab</strain>
    </source>
</reference>
<proteinExistence type="predicted"/>
<evidence type="ECO:0000313" key="1">
    <source>
        <dbReference type="EMBL" id="KAJ8729509.1"/>
    </source>
</evidence>
<accession>A0ACC2R0J6</accession>
<name>A0ACC2R0J6_9NEOP</name>
<organism evidence="1 2">
    <name type="scientific">Mythimna loreyi</name>
    <dbReference type="NCBI Taxonomy" id="667449"/>
    <lineage>
        <taxon>Eukaryota</taxon>
        <taxon>Metazoa</taxon>
        <taxon>Ecdysozoa</taxon>
        <taxon>Arthropoda</taxon>
        <taxon>Hexapoda</taxon>
        <taxon>Insecta</taxon>
        <taxon>Pterygota</taxon>
        <taxon>Neoptera</taxon>
        <taxon>Endopterygota</taxon>
        <taxon>Lepidoptera</taxon>
        <taxon>Glossata</taxon>
        <taxon>Ditrysia</taxon>
        <taxon>Noctuoidea</taxon>
        <taxon>Noctuidae</taxon>
        <taxon>Noctuinae</taxon>
        <taxon>Hadenini</taxon>
        <taxon>Mythimna</taxon>
    </lineage>
</organism>
<comment type="caution">
    <text evidence="1">The sequence shown here is derived from an EMBL/GenBank/DDBJ whole genome shotgun (WGS) entry which is preliminary data.</text>
</comment>
<keyword evidence="2" id="KW-1185">Reference proteome</keyword>
<gene>
    <name evidence="1" type="ORF">PYW08_001090</name>
</gene>
<protein>
    <submittedName>
        <fullName evidence="1">Uncharacterized protein</fullName>
    </submittedName>
</protein>
<evidence type="ECO:0000313" key="2">
    <source>
        <dbReference type="Proteomes" id="UP001231649"/>
    </source>
</evidence>
<dbReference type="Proteomes" id="UP001231649">
    <property type="component" value="Chromosome 10"/>
</dbReference>